<dbReference type="InterPro" id="IPR055015">
    <property type="entry name" value="GCX_COOH"/>
</dbReference>
<evidence type="ECO:0000313" key="1">
    <source>
        <dbReference type="EMBL" id="MEN7549991.1"/>
    </source>
</evidence>
<dbReference type="AlphaFoldDB" id="A0AAW9SAL0"/>
<accession>A0AAW9SAL0</accession>
<name>A0AAW9SAL0_9BACT</name>
<dbReference type="InterPro" id="IPR022385">
    <property type="entry name" value="Rhs_assc_core"/>
</dbReference>
<dbReference type="PANTHER" id="PTHR32305">
    <property type="match status" value="1"/>
</dbReference>
<dbReference type="NCBIfam" id="TIGR03696">
    <property type="entry name" value="Rhs_assc_core"/>
    <property type="match status" value="1"/>
</dbReference>
<dbReference type="Gene3D" id="2.180.10.10">
    <property type="entry name" value="RHS repeat-associated core"/>
    <property type="match status" value="1"/>
</dbReference>
<evidence type="ECO:0000313" key="2">
    <source>
        <dbReference type="Proteomes" id="UP001403385"/>
    </source>
</evidence>
<keyword evidence="2" id="KW-1185">Reference proteome</keyword>
<gene>
    <name evidence="1" type="ORF">AAG747_18845</name>
</gene>
<dbReference type="InterPro" id="IPR050708">
    <property type="entry name" value="T6SS_VgrG/RHS"/>
</dbReference>
<dbReference type="PANTHER" id="PTHR32305:SF15">
    <property type="entry name" value="PROTEIN RHSA-RELATED"/>
    <property type="match status" value="1"/>
</dbReference>
<sequence length="877" mass="97666">MFGRRLDLVSGNINYVFYQKGANNQDLLIHHYKYDSDNRIKTVETSIDGWVWNQEAKYHYYQHGPLARTGIGHYAIQGQDYFYTLQGWLKGMNLPGQEPFTDPGRDGAASSPFESVNRDEMAFTLGYYEGDYRPIGTEVDIALVDEELWHRNTLDNTPAYILYDGSEPLPQLTEAREYIRAEGNTTVQDGQTVTFKAGGYIDLNPGFTVDPGGDFETLLEDSPKRGYGSELYNGNIAWMVTDVAELGRRANDPQKGMQTMLYNYDQLNRITKARGLTSYQAGNGWEQRSMFDQKPFDADYSYDPNGNLLNLNRRNELGELKEELSYHYEADMNRLLHVNNTSIHAGKGGIANQNAGNYTYDEVGNLIQDQSENIRSIEWNISGKVTKVLKENGGMTEYRYDAAGNRIYKAVTVGGEIKSTHYVRDASGNTMAVYENSQLKEQGIFGSSRVGLYRGEVEKGKRILGRKQYELSNHLGNVLAVVTDNKKALDTDANGTADQYLSKVVSATDYYPFGSDMPSRNYSDENYRYGFNGKENDKDFGNQHLIQDYGFRLYNPEIGKFLSVDPLTKSFPMLTPYQFASNTPIMAIDLDGLEASLAIGGGTWASPPTTVINGNTTTITGFISPTRSPRIKTEIKLANSYTLNQIINNPFGDGATFEVIGVNPAPPYTYIRDKTGKEFPISANEGYFRPNVNDSQMLRNAYNNGELSGFDILSKGQIDTRVLGAYREYVIIGERLPKVKRIVDIQTFSSGQLNFNVGSTEVNDPVRIQEIVNQLQSDLSRELEVIGSAGMALSNGTVVNDNNAIKSGNQTWGEFKQARANSVINAILAIDPSLAPRLKTSITSGGSKGMSEVSTKFRTTTNNIENKVDGTWSAPSN</sequence>
<comment type="caution">
    <text evidence="1">The sequence shown here is derived from an EMBL/GenBank/DDBJ whole genome shotgun (WGS) entry which is preliminary data.</text>
</comment>
<dbReference type="RefSeq" id="WP_346822769.1">
    <property type="nucleotide sequence ID" value="NZ_JBDKWZ010000011.1"/>
</dbReference>
<dbReference type="EMBL" id="JBDKWZ010000011">
    <property type="protein sequence ID" value="MEN7549991.1"/>
    <property type="molecule type" value="Genomic_DNA"/>
</dbReference>
<protein>
    <submittedName>
        <fullName evidence="1">RHS repeat-associated core domain-containing protein</fullName>
    </submittedName>
</protein>
<proteinExistence type="predicted"/>
<dbReference type="Proteomes" id="UP001403385">
    <property type="component" value="Unassembled WGS sequence"/>
</dbReference>
<dbReference type="NCBIfam" id="NF045639">
    <property type="entry name" value="GCX_COOH"/>
    <property type="match status" value="1"/>
</dbReference>
<reference evidence="1 2" key="1">
    <citation type="submission" date="2024-04" db="EMBL/GenBank/DDBJ databases">
        <title>Novel genus in family Flammeovirgaceae.</title>
        <authorList>
            <person name="Nguyen T.H."/>
            <person name="Vuong T.Q."/>
            <person name="Le H."/>
            <person name="Kim S.-G."/>
        </authorList>
    </citation>
    <scope>NUCLEOTIDE SEQUENCE [LARGE SCALE GENOMIC DNA]</scope>
    <source>
        <strain evidence="1 2">JCM 23209</strain>
    </source>
</reference>
<organism evidence="1 2">
    <name type="scientific">Rapidithrix thailandica</name>
    <dbReference type="NCBI Taxonomy" id="413964"/>
    <lineage>
        <taxon>Bacteria</taxon>
        <taxon>Pseudomonadati</taxon>
        <taxon>Bacteroidota</taxon>
        <taxon>Cytophagia</taxon>
        <taxon>Cytophagales</taxon>
        <taxon>Flammeovirgaceae</taxon>
        <taxon>Rapidithrix</taxon>
    </lineage>
</organism>